<name>A0A4U8YKS5_9BACT</name>
<evidence type="ECO:0000256" key="2">
    <source>
        <dbReference type="ARBA" id="ARBA00022723"/>
    </source>
</evidence>
<dbReference type="AlphaFoldDB" id="A0A4U8YKS5"/>
<keyword evidence="3" id="KW-0560">Oxidoreductase</keyword>
<keyword evidence="6" id="KW-0472">Membrane</keyword>
<evidence type="ECO:0000256" key="1">
    <source>
        <dbReference type="ARBA" id="ARBA00022485"/>
    </source>
</evidence>
<keyword evidence="9" id="KW-1185">Reference proteome</keyword>
<dbReference type="InterPro" id="IPR036197">
    <property type="entry name" value="NarG-like_sf"/>
</dbReference>
<dbReference type="PROSITE" id="PS51379">
    <property type="entry name" value="4FE4S_FER_2"/>
    <property type="match status" value="2"/>
</dbReference>
<accession>A0A4U8YKS5</accession>
<dbReference type="SUPFAM" id="SSF46548">
    <property type="entry name" value="alpha-helical ferredoxin"/>
    <property type="match status" value="1"/>
</dbReference>
<feature type="domain" description="4Fe-4S ferredoxin-type" evidence="7">
    <location>
        <begin position="355"/>
        <end position="385"/>
    </location>
</feature>
<dbReference type="PANTHER" id="PTHR43255">
    <property type="entry name" value="IRON-SULFUR-BINDING OXIDOREDUCTASE FADF-RELATED-RELATED"/>
    <property type="match status" value="1"/>
</dbReference>
<keyword evidence="5" id="KW-0411">Iron-sulfur</keyword>
<dbReference type="RefSeq" id="WP_180138119.1">
    <property type="nucleotide sequence ID" value="NZ_CAADHO010000002.1"/>
</dbReference>
<feature type="domain" description="4Fe-4S ferredoxin-type" evidence="7">
    <location>
        <begin position="295"/>
        <end position="324"/>
    </location>
</feature>
<dbReference type="SUPFAM" id="SSF103501">
    <property type="entry name" value="Respiratory nitrate reductase 1 gamma chain"/>
    <property type="match status" value="1"/>
</dbReference>
<dbReference type="GO" id="GO:0016491">
    <property type="term" value="F:oxidoreductase activity"/>
    <property type="evidence" value="ECO:0007669"/>
    <property type="project" value="UniProtKB-KW"/>
</dbReference>
<dbReference type="GO" id="GO:0051539">
    <property type="term" value="F:4 iron, 4 sulfur cluster binding"/>
    <property type="evidence" value="ECO:0007669"/>
    <property type="project" value="UniProtKB-KW"/>
</dbReference>
<gene>
    <name evidence="8" type="ORF">MSL71_13800</name>
</gene>
<protein>
    <submittedName>
        <fullName evidence="8">Alpha-helical ferredoxin</fullName>
    </submittedName>
</protein>
<feature type="transmembrane region" description="Helical" evidence="6">
    <location>
        <begin position="166"/>
        <end position="182"/>
    </location>
</feature>
<dbReference type="EMBL" id="CAADHO010000002">
    <property type="protein sequence ID" value="VFQ43739.1"/>
    <property type="molecule type" value="Genomic_DNA"/>
</dbReference>
<dbReference type="PROSITE" id="PS00198">
    <property type="entry name" value="4FE4S_FER_1"/>
    <property type="match status" value="2"/>
</dbReference>
<dbReference type="InterPro" id="IPR009051">
    <property type="entry name" value="Helical_ferredxn"/>
</dbReference>
<sequence>MEHLISPAHSMILGFIPGWLISFLYVVVGVGIFAYIIAKRLAPLVKAAPDNSRFGNIPARLKNVLVVWLGQIKQPRYMFAGVLHILIFFGFLTLALRTCSLVVIGMFPDFALPGLAPDQPLGAVYNVLKDYAATTVFFACLVAAIRRGVFKPARYAVPEKYGHDHTAEAVFVCCIIMGLMLTESLFEAVLVAAGHEAFLAPLTLAWFFSKVFASAPHGLLQFLHVLAYYCHNTLFFFFLCFLPLGKHFHVITSLFNVLFMRVQRGNIKPVVYGITAEGLDELESFGVKKIEDFTWKHMLDFYTCADCGRCSDQCPANLVGRPLSPRFITIKARDYMFKNYPLRGELKKSEPLIGSIYTADEIWSCTTCGACEQECPLGIEYIDKIVDLRRGLVDEGEVPQTLQKPMKALGKRGNPWGKVEKKRADWTKDKEFAEECSVKVMDNGDTTDTLYFVDSITSYDDRMVNIAKCTSKILDAAEEDFFILGKQEKDSGNEVVRFGEEMLFQQLKEQNVEAINESGAKKIIASDPHAYNALKNDYPELDLPVEHISEVIVKKVKDGTIKLKAVEDPSKVYTYHDPCYLGRHNGIYDDPRDAMAAIPGLQMVEMEKNRDRSLCCSGGGLMLFYEPHEEERMAVLRVQMAHEAGANVIVCACPFCMVNMEDAIKVAGLDDQLEAIELTELIEQHMEK</sequence>
<dbReference type="Gene3D" id="1.20.950.20">
    <property type="entry name" value="Transmembrane di-heme cytochromes, Chain C"/>
    <property type="match status" value="1"/>
</dbReference>
<dbReference type="Pfam" id="PF02754">
    <property type="entry name" value="CCG"/>
    <property type="match status" value="2"/>
</dbReference>
<proteinExistence type="predicted"/>
<keyword evidence="1" id="KW-0004">4Fe-4S</keyword>
<reference evidence="8 9" key="1">
    <citation type="submission" date="2019-03" db="EMBL/GenBank/DDBJ databases">
        <authorList>
            <person name="Nijsse B."/>
        </authorList>
    </citation>
    <scope>NUCLEOTIDE SEQUENCE [LARGE SCALE GENOMIC DNA]</scope>
    <source>
        <strain evidence="8">Desulfoluna butyratoxydans MSL71</strain>
    </source>
</reference>
<keyword evidence="6" id="KW-1133">Transmembrane helix</keyword>
<dbReference type="GO" id="GO:0046872">
    <property type="term" value="F:metal ion binding"/>
    <property type="evidence" value="ECO:0007669"/>
    <property type="project" value="UniProtKB-KW"/>
</dbReference>
<evidence type="ECO:0000259" key="7">
    <source>
        <dbReference type="PROSITE" id="PS51379"/>
    </source>
</evidence>
<dbReference type="InterPro" id="IPR051460">
    <property type="entry name" value="HdrC_iron-sulfur_subunit"/>
</dbReference>
<feature type="transmembrane region" description="Helical" evidence="6">
    <location>
        <begin position="12"/>
        <end position="37"/>
    </location>
</feature>
<feature type="transmembrane region" description="Helical" evidence="6">
    <location>
        <begin position="82"/>
        <end position="107"/>
    </location>
</feature>
<dbReference type="InterPro" id="IPR017896">
    <property type="entry name" value="4Fe4S_Fe-S-bd"/>
</dbReference>
<dbReference type="GO" id="GO:0005886">
    <property type="term" value="C:plasma membrane"/>
    <property type="evidence" value="ECO:0007669"/>
    <property type="project" value="TreeGrafter"/>
</dbReference>
<keyword evidence="6" id="KW-0812">Transmembrane</keyword>
<evidence type="ECO:0000313" key="9">
    <source>
        <dbReference type="Proteomes" id="UP000507962"/>
    </source>
</evidence>
<feature type="transmembrane region" description="Helical" evidence="6">
    <location>
        <begin position="127"/>
        <end position="145"/>
    </location>
</feature>
<organism evidence="8 9">
    <name type="scientific">Desulfoluna butyratoxydans</name>
    <dbReference type="NCBI Taxonomy" id="231438"/>
    <lineage>
        <taxon>Bacteria</taxon>
        <taxon>Pseudomonadati</taxon>
        <taxon>Thermodesulfobacteriota</taxon>
        <taxon>Desulfobacteria</taxon>
        <taxon>Desulfobacterales</taxon>
        <taxon>Desulfolunaceae</taxon>
        <taxon>Desulfoluna</taxon>
    </lineage>
</organism>
<evidence type="ECO:0000256" key="6">
    <source>
        <dbReference type="SAM" id="Phobius"/>
    </source>
</evidence>
<dbReference type="Proteomes" id="UP000507962">
    <property type="component" value="Unassembled WGS sequence"/>
</dbReference>
<dbReference type="Pfam" id="PF13187">
    <property type="entry name" value="Fer4_9"/>
    <property type="match status" value="1"/>
</dbReference>
<keyword evidence="4" id="KW-0408">Iron</keyword>
<evidence type="ECO:0000256" key="5">
    <source>
        <dbReference type="ARBA" id="ARBA00023014"/>
    </source>
</evidence>
<evidence type="ECO:0000313" key="8">
    <source>
        <dbReference type="EMBL" id="VFQ43739.1"/>
    </source>
</evidence>
<evidence type="ECO:0000256" key="4">
    <source>
        <dbReference type="ARBA" id="ARBA00023004"/>
    </source>
</evidence>
<dbReference type="InterPro" id="IPR017900">
    <property type="entry name" value="4Fe4S_Fe_S_CS"/>
</dbReference>
<dbReference type="InterPro" id="IPR004017">
    <property type="entry name" value="Cys_rich_dom"/>
</dbReference>
<evidence type="ECO:0000256" key="3">
    <source>
        <dbReference type="ARBA" id="ARBA00023002"/>
    </source>
</evidence>
<dbReference type="PANTHER" id="PTHR43255:SF1">
    <property type="entry name" value="IRON-SULFUR-BINDING OXIDOREDUCTASE FADF-RELATED"/>
    <property type="match status" value="1"/>
</dbReference>
<keyword evidence="2" id="KW-0479">Metal-binding</keyword>
<dbReference type="Gene3D" id="1.10.1060.10">
    <property type="entry name" value="Alpha-helical ferredoxin"/>
    <property type="match status" value="1"/>
</dbReference>